<keyword evidence="2" id="KW-1185">Reference proteome</keyword>
<protein>
    <submittedName>
        <fullName evidence="1">Uncharacterized protein</fullName>
    </submittedName>
</protein>
<name>A0A8S3QVK9_MYTED</name>
<dbReference type="AlphaFoldDB" id="A0A8S3QVK9"/>
<dbReference type="Proteomes" id="UP000683360">
    <property type="component" value="Unassembled WGS sequence"/>
</dbReference>
<accession>A0A8S3QVK9</accession>
<sequence>MSIDRRGQLRGSCQLCDCVEYELPVEGHNCSYCGDPPARHQLIEPEIETESNNNAEKCTDLNEVPASSIKPRCKPWENTALGWINCPTRPSGIYYNSILPEFYQSFWPFYPDQKQFKKAFIMERSRQLNINDKIASISKKIKYIISENPACVGKFMISGDHYTPKPGDRSIIKNNRDTTENLKVLVEMIESEVTNHDSSLFINSGRKLKSGRDCHHTFNNYIKKELATLKTQLMDLNNSLDKYEKKYLAIWVHKNKPSRISDAKRKTNNKFKSEKRRKQHMLNKVLNVFISLGGDADGDYYSPTYGIPQITSLEIPLEDLTHRYLTDCLELLVKDGCFAESALEDVQLFLAKQKRENFNSTMA</sequence>
<proteinExistence type="predicted"/>
<dbReference type="OrthoDB" id="8300661at2759"/>
<gene>
    <name evidence="1" type="ORF">MEDL_13187</name>
</gene>
<dbReference type="EMBL" id="CAJPWZ010000677">
    <property type="protein sequence ID" value="CAG2198432.1"/>
    <property type="molecule type" value="Genomic_DNA"/>
</dbReference>
<comment type="caution">
    <text evidence="1">The sequence shown here is derived from an EMBL/GenBank/DDBJ whole genome shotgun (WGS) entry which is preliminary data.</text>
</comment>
<evidence type="ECO:0000313" key="2">
    <source>
        <dbReference type="Proteomes" id="UP000683360"/>
    </source>
</evidence>
<evidence type="ECO:0000313" key="1">
    <source>
        <dbReference type="EMBL" id="CAG2198432.1"/>
    </source>
</evidence>
<organism evidence="1 2">
    <name type="scientific">Mytilus edulis</name>
    <name type="common">Blue mussel</name>
    <dbReference type="NCBI Taxonomy" id="6550"/>
    <lineage>
        <taxon>Eukaryota</taxon>
        <taxon>Metazoa</taxon>
        <taxon>Spiralia</taxon>
        <taxon>Lophotrochozoa</taxon>
        <taxon>Mollusca</taxon>
        <taxon>Bivalvia</taxon>
        <taxon>Autobranchia</taxon>
        <taxon>Pteriomorphia</taxon>
        <taxon>Mytilida</taxon>
        <taxon>Mytiloidea</taxon>
        <taxon>Mytilidae</taxon>
        <taxon>Mytilinae</taxon>
        <taxon>Mytilus</taxon>
    </lineage>
</organism>
<reference evidence="1" key="1">
    <citation type="submission" date="2021-03" db="EMBL/GenBank/DDBJ databases">
        <authorList>
            <person name="Bekaert M."/>
        </authorList>
    </citation>
    <scope>NUCLEOTIDE SEQUENCE</scope>
</reference>